<organism evidence="2 3">
    <name type="scientific">Mycolicibacterium brisbanense</name>
    <dbReference type="NCBI Taxonomy" id="146020"/>
    <lineage>
        <taxon>Bacteria</taxon>
        <taxon>Bacillati</taxon>
        <taxon>Actinomycetota</taxon>
        <taxon>Actinomycetes</taxon>
        <taxon>Mycobacteriales</taxon>
        <taxon>Mycobacteriaceae</taxon>
        <taxon>Mycolicibacterium</taxon>
    </lineage>
</organism>
<feature type="domain" description="Putative glutamine amidotransferase" evidence="1">
    <location>
        <begin position="4"/>
        <end position="244"/>
    </location>
</feature>
<dbReference type="STRING" id="146020.RMCB_4636"/>
<dbReference type="Proteomes" id="UP000069620">
    <property type="component" value="Unassembled WGS sequence"/>
</dbReference>
<protein>
    <recommendedName>
        <fullName evidence="1">Putative glutamine amidotransferase domain-containing protein</fullName>
    </recommendedName>
</protein>
<dbReference type="RefSeq" id="WP_062830661.1">
    <property type="nucleotide sequence ID" value="NZ_BCSX01000040.1"/>
</dbReference>
<gene>
    <name evidence="2" type="ORF">RMCB_4636</name>
</gene>
<keyword evidence="3" id="KW-1185">Reference proteome</keyword>
<accession>A0A124E0H7</accession>
<reference evidence="3" key="2">
    <citation type="submission" date="2016-02" db="EMBL/GenBank/DDBJ databases">
        <title>Draft genome sequence of five rapidly growing Mycobacterium species.</title>
        <authorList>
            <person name="Katahira K."/>
            <person name="Gotou Y."/>
            <person name="Iida K."/>
            <person name="Ogura Y."/>
            <person name="Hayashi T."/>
        </authorList>
    </citation>
    <scope>NUCLEOTIDE SEQUENCE [LARGE SCALE GENOMIC DNA]</scope>
    <source>
        <strain evidence="3">JCM15654</strain>
    </source>
</reference>
<dbReference type="EMBL" id="BCSX01000040">
    <property type="protein sequence ID" value="GAS90540.1"/>
    <property type="molecule type" value="Genomic_DNA"/>
</dbReference>
<sequence>MPRLLLLGESWTTHMIHQKGFDTFTTTEYVEGAGEFIAAMRSGGWDVTHVPAHKIETDCPRSAAEFGEYDVVVISDVGANTFLLTRAVFNRSQAEPNRLAALREYVESGGGLAMIGGYLSFSGVDAKANYANSPIGDILAVAPLLTDDRAETPEGAVPTVTAASHPALAGTGETWPALLGFNRTNPHPDSEVLAEINGSPLVAVRSVKAGRSVAFTSDMSPHWAPPSFVAWEGYTALWLALMAWAADRTTVDAR</sequence>
<dbReference type="Pfam" id="PF07090">
    <property type="entry name" value="GATase1_like"/>
    <property type="match status" value="1"/>
</dbReference>
<name>A0A124E0H7_9MYCO</name>
<dbReference type="SUPFAM" id="SSF52317">
    <property type="entry name" value="Class I glutamine amidotransferase-like"/>
    <property type="match status" value="1"/>
</dbReference>
<proteinExistence type="predicted"/>
<dbReference type="InterPro" id="IPR010768">
    <property type="entry name" value="GATase1-like"/>
</dbReference>
<evidence type="ECO:0000313" key="2">
    <source>
        <dbReference type="EMBL" id="GAS90540.1"/>
    </source>
</evidence>
<dbReference type="OrthoDB" id="9781333at2"/>
<comment type="caution">
    <text evidence="2">The sequence shown here is derived from an EMBL/GenBank/DDBJ whole genome shotgun (WGS) entry which is preliminary data.</text>
</comment>
<evidence type="ECO:0000259" key="1">
    <source>
        <dbReference type="Pfam" id="PF07090"/>
    </source>
</evidence>
<dbReference type="CDD" id="cd03143">
    <property type="entry name" value="A4_beta-galactosidase_middle_domain"/>
    <property type="match status" value="1"/>
</dbReference>
<evidence type="ECO:0000313" key="3">
    <source>
        <dbReference type="Proteomes" id="UP000069620"/>
    </source>
</evidence>
<dbReference type="Gene3D" id="3.40.50.880">
    <property type="match status" value="1"/>
</dbReference>
<dbReference type="PANTHER" id="PTHR37947">
    <property type="entry name" value="BLL2462 PROTEIN"/>
    <property type="match status" value="1"/>
</dbReference>
<reference evidence="3" key="1">
    <citation type="journal article" date="2016" name="Genome Announc.">
        <title>Draft Genome Sequences of Five Rapidly Growing Mycobacterium Species, M. thermoresistibile, M. fortuitum subsp. acetamidolyticum, M. canariasense, M. brisbanense, and M. novocastrense.</title>
        <authorList>
            <person name="Katahira K."/>
            <person name="Ogura Y."/>
            <person name="Gotoh Y."/>
            <person name="Hayashi T."/>
        </authorList>
    </citation>
    <scope>NUCLEOTIDE SEQUENCE [LARGE SCALE GENOMIC DNA]</scope>
    <source>
        <strain evidence="3">JCM15654</strain>
    </source>
</reference>
<dbReference type="AlphaFoldDB" id="A0A124E0H7"/>
<dbReference type="InterPro" id="IPR029062">
    <property type="entry name" value="Class_I_gatase-like"/>
</dbReference>
<dbReference type="PANTHER" id="PTHR37947:SF1">
    <property type="entry name" value="BLL2462 PROTEIN"/>
    <property type="match status" value="1"/>
</dbReference>